<sequence>MSRLQVQEFHSIREVTRNRFQCNVLQNAIVNTSKMVSNLENTNVILFDTNTFDLSQKFIDNGAKRITLVEKNRVAYRNQVNYVNQWKMSNNEMLDTDILFKANRLAGIKYALKTVLLGNDREVFSTSTSTQGKSNSFYDSVMKYQIMGDYLDPLQQISQDLQVENYYASNALLISLIENSKDQIRCMDHLHQEGLKHYSNRKSHLLGQKCKVSFLTFLSADVYSELMASKNNYTHMNKTAFSKSFFMNTFFDIKDFGVFGVEQFHPKLVLPEVTEQRLVKLKANNLDSSLLNGIVIEPRKLEDLSNMGFQIEDEFALRFHFLTICFGKTLRKTTANQLLKSVFGNVPKNLLFEDNLLVTSVTYCEWQNLFPHLLKLQFSNEGRTFHPRKVKLIMKGYPGVIATTVVPATTYEYYSGERSDAA</sequence>
<evidence type="ECO:0000313" key="2">
    <source>
        <dbReference type="WBParaSite" id="RSKR_0000908550.1"/>
    </source>
</evidence>
<accession>A0AC35UA27</accession>
<protein>
    <submittedName>
        <fullName evidence="2">Uncharacterized protein</fullName>
    </submittedName>
</protein>
<dbReference type="WBParaSite" id="RSKR_0000908550.1">
    <property type="protein sequence ID" value="RSKR_0000908550.1"/>
    <property type="gene ID" value="RSKR_0000908550"/>
</dbReference>
<organism evidence="1 2">
    <name type="scientific">Rhabditophanes sp. KR3021</name>
    <dbReference type="NCBI Taxonomy" id="114890"/>
    <lineage>
        <taxon>Eukaryota</taxon>
        <taxon>Metazoa</taxon>
        <taxon>Ecdysozoa</taxon>
        <taxon>Nematoda</taxon>
        <taxon>Chromadorea</taxon>
        <taxon>Rhabditida</taxon>
        <taxon>Tylenchina</taxon>
        <taxon>Panagrolaimomorpha</taxon>
        <taxon>Strongyloidoidea</taxon>
        <taxon>Alloionematidae</taxon>
        <taxon>Rhabditophanes</taxon>
    </lineage>
</organism>
<name>A0AC35UA27_9BILA</name>
<proteinExistence type="predicted"/>
<reference evidence="2" key="1">
    <citation type="submission" date="2016-11" db="UniProtKB">
        <authorList>
            <consortium name="WormBaseParasite"/>
        </authorList>
    </citation>
    <scope>IDENTIFICATION</scope>
    <source>
        <strain evidence="2">KR3021</strain>
    </source>
</reference>
<evidence type="ECO:0000313" key="1">
    <source>
        <dbReference type="Proteomes" id="UP000095286"/>
    </source>
</evidence>
<dbReference type="Proteomes" id="UP000095286">
    <property type="component" value="Unplaced"/>
</dbReference>